<keyword evidence="1" id="KW-1133">Transmembrane helix</keyword>
<keyword evidence="1" id="KW-0812">Transmembrane</keyword>
<keyword evidence="1" id="KW-0472">Membrane</keyword>
<evidence type="ECO:0000313" key="2">
    <source>
        <dbReference type="EMBL" id="MXU83094.1"/>
    </source>
</evidence>
<evidence type="ECO:0000256" key="1">
    <source>
        <dbReference type="SAM" id="Phobius"/>
    </source>
</evidence>
<name>A0A6B0U309_IXORI</name>
<organism evidence="2">
    <name type="scientific">Ixodes ricinus</name>
    <name type="common">Common tick</name>
    <name type="synonym">Acarus ricinus</name>
    <dbReference type="NCBI Taxonomy" id="34613"/>
    <lineage>
        <taxon>Eukaryota</taxon>
        <taxon>Metazoa</taxon>
        <taxon>Ecdysozoa</taxon>
        <taxon>Arthropoda</taxon>
        <taxon>Chelicerata</taxon>
        <taxon>Arachnida</taxon>
        <taxon>Acari</taxon>
        <taxon>Parasitiformes</taxon>
        <taxon>Ixodida</taxon>
        <taxon>Ixodoidea</taxon>
        <taxon>Ixodidae</taxon>
        <taxon>Ixodinae</taxon>
        <taxon>Ixodes</taxon>
    </lineage>
</organism>
<accession>A0A6B0U309</accession>
<sequence length="73" mass="8143">MVLNCELFSVRRQWQYSVALLLTILMCGATAKHFLHFSWGTLRRAGDSTGKLGYSAAEQTLLRSIAAIGKRKV</sequence>
<proteinExistence type="predicted"/>
<protein>
    <submittedName>
        <fullName evidence="2">Putative secreted protein</fullName>
    </submittedName>
</protein>
<reference evidence="2" key="1">
    <citation type="submission" date="2019-12" db="EMBL/GenBank/DDBJ databases">
        <title>An insight into the sialome of adult female Ixodes ricinus ticks feeding for 6 days.</title>
        <authorList>
            <person name="Perner J."/>
            <person name="Ribeiro J.M.C."/>
        </authorList>
    </citation>
    <scope>NUCLEOTIDE SEQUENCE</scope>
    <source>
        <strain evidence="2">Semi-engorged</strain>
        <tissue evidence="2">Salivary glands</tissue>
    </source>
</reference>
<dbReference type="EMBL" id="GIFC01001011">
    <property type="protein sequence ID" value="MXU83094.1"/>
    <property type="molecule type" value="Transcribed_RNA"/>
</dbReference>
<feature type="transmembrane region" description="Helical" evidence="1">
    <location>
        <begin position="16"/>
        <end position="35"/>
    </location>
</feature>
<dbReference type="AlphaFoldDB" id="A0A6B0U309"/>